<proteinExistence type="predicted"/>
<comment type="caution">
    <text evidence="1">The sequence shown here is derived from an EMBL/GenBank/DDBJ whole genome shotgun (WGS) entry which is preliminary data.</text>
</comment>
<dbReference type="SUPFAM" id="SSF51197">
    <property type="entry name" value="Clavaminate synthase-like"/>
    <property type="match status" value="1"/>
</dbReference>
<evidence type="ECO:0008006" key="3">
    <source>
        <dbReference type="Google" id="ProtNLM"/>
    </source>
</evidence>
<evidence type="ECO:0000313" key="1">
    <source>
        <dbReference type="EMBL" id="KAF4149920.1"/>
    </source>
</evidence>
<gene>
    <name evidence="1" type="ORF">GN958_ATG00859</name>
</gene>
<reference evidence="1" key="1">
    <citation type="submission" date="2020-03" db="EMBL/GenBank/DDBJ databases">
        <title>Hybrid Assembly of Korean Phytophthora infestans isolates.</title>
        <authorList>
            <person name="Prokchorchik M."/>
            <person name="Lee Y."/>
            <person name="Seo J."/>
            <person name="Cho J.-H."/>
            <person name="Park Y.-E."/>
            <person name="Jang D.-C."/>
            <person name="Im J.-S."/>
            <person name="Choi J.-G."/>
            <person name="Park H.-J."/>
            <person name="Lee G.-B."/>
            <person name="Lee Y.-G."/>
            <person name="Hong S.-Y."/>
            <person name="Cho K."/>
            <person name="Sohn K.H."/>
        </authorList>
    </citation>
    <scope>NUCLEOTIDE SEQUENCE</scope>
    <source>
        <strain evidence="1">KR_2_A2</strain>
    </source>
</reference>
<dbReference type="InterPro" id="IPR027443">
    <property type="entry name" value="IPNS-like_sf"/>
</dbReference>
<sequence length="137" mass="15209">MVQVWSSDQFVAPLHRVLANGGADLFLAPFFYNPSYEFQVEPIVVKPGDVTNYCGCSYPTELDVLGEAEDESHCCLELCHHLGHDVMVQPITLAFNVSTAGCPLGQPATRRSAKPSLQVKAEMLLIWFPRLEQDDTK</sequence>
<dbReference type="Gene3D" id="2.60.120.330">
    <property type="entry name" value="B-lactam Antibiotic, Isopenicillin N Synthase, Chain"/>
    <property type="match status" value="1"/>
</dbReference>
<name>A0A8S9VAB4_PHYIN</name>
<dbReference type="EMBL" id="JAACNO010000105">
    <property type="protein sequence ID" value="KAF4149920.1"/>
    <property type="molecule type" value="Genomic_DNA"/>
</dbReference>
<evidence type="ECO:0000313" key="2">
    <source>
        <dbReference type="Proteomes" id="UP000704712"/>
    </source>
</evidence>
<dbReference type="AlphaFoldDB" id="A0A8S9VAB4"/>
<protein>
    <recommendedName>
        <fullName evidence="3">Isopenicillin N synthase-like Fe(2+) 2OG dioxygenase domain-containing protein</fullName>
    </recommendedName>
</protein>
<organism evidence="1 2">
    <name type="scientific">Phytophthora infestans</name>
    <name type="common">Potato late blight agent</name>
    <name type="synonym">Botrytis infestans</name>
    <dbReference type="NCBI Taxonomy" id="4787"/>
    <lineage>
        <taxon>Eukaryota</taxon>
        <taxon>Sar</taxon>
        <taxon>Stramenopiles</taxon>
        <taxon>Oomycota</taxon>
        <taxon>Peronosporomycetes</taxon>
        <taxon>Peronosporales</taxon>
        <taxon>Peronosporaceae</taxon>
        <taxon>Phytophthora</taxon>
    </lineage>
</organism>
<accession>A0A8S9VAB4</accession>
<dbReference type="Proteomes" id="UP000704712">
    <property type="component" value="Unassembled WGS sequence"/>
</dbReference>